<dbReference type="AlphaFoldDB" id="A0A919PW22"/>
<name>A0A919PW22_9ACTN</name>
<organism evidence="2 3">
    <name type="scientific">Dactylosporangium siamense</name>
    <dbReference type="NCBI Taxonomy" id="685454"/>
    <lineage>
        <taxon>Bacteria</taxon>
        <taxon>Bacillati</taxon>
        <taxon>Actinomycetota</taxon>
        <taxon>Actinomycetes</taxon>
        <taxon>Micromonosporales</taxon>
        <taxon>Micromonosporaceae</taxon>
        <taxon>Dactylosporangium</taxon>
    </lineage>
</organism>
<feature type="signal peptide" evidence="1">
    <location>
        <begin position="1"/>
        <end position="23"/>
    </location>
</feature>
<evidence type="ECO:0000313" key="2">
    <source>
        <dbReference type="EMBL" id="GIG50732.1"/>
    </source>
</evidence>
<feature type="chain" id="PRO_5038854007" evidence="1">
    <location>
        <begin position="24"/>
        <end position="332"/>
    </location>
</feature>
<dbReference type="Proteomes" id="UP000660611">
    <property type="component" value="Unassembled WGS sequence"/>
</dbReference>
<dbReference type="RefSeq" id="WP_203852366.1">
    <property type="nucleotide sequence ID" value="NZ_BAAAVW010000014.1"/>
</dbReference>
<sequence>MTHTTGRAIRRWLVRVGATVVVAGTATSLAPGAAASAGVQPYVQSSTVSKPVLNGGERATQTITLNAPAPAGGVNVRLYGDRIYNFSTGGSVVVPQGRRSVTFPFHVGAPAETFTLNLSAQTAGYDLKAVTQLEVRALDPRKQAVTGFRVSVPEAVAGDTVAGTVQLLRPAPSGGLAVALWPNSTYEYGALGFEELWALVPAGRTTVTVPLHASAERSVVAKPTADLGTSRASGDTVVTPDALSFNGPAAVGASNDWLLGIGRAGHPGGAVVSLTSDTPGITVPATVTVPADRVTTAFPVTVAADVPAWTIFNVTAVWNGTTVTTQFFTYPA</sequence>
<gene>
    <name evidence="2" type="ORF">Dsi01nite_087730</name>
</gene>
<proteinExistence type="predicted"/>
<keyword evidence="1" id="KW-0732">Signal</keyword>
<dbReference type="EMBL" id="BONQ01000138">
    <property type="protein sequence ID" value="GIG50732.1"/>
    <property type="molecule type" value="Genomic_DNA"/>
</dbReference>
<accession>A0A919PW22</accession>
<dbReference type="InterPro" id="IPR006311">
    <property type="entry name" value="TAT_signal"/>
</dbReference>
<evidence type="ECO:0000256" key="1">
    <source>
        <dbReference type="SAM" id="SignalP"/>
    </source>
</evidence>
<keyword evidence="3" id="KW-1185">Reference proteome</keyword>
<evidence type="ECO:0000313" key="3">
    <source>
        <dbReference type="Proteomes" id="UP000660611"/>
    </source>
</evidence>
<protein>
    <submittedName>
        <fullName evidence="2">Uncharacterized protein</fullName>
    </submittedName>
</protein>
<reference evidence="2" key="1">
    <citation type="submission" date="2021-01" db="EMBL/GenBank/DDBJ databases">
        <title>Whole genome shotgun sequence of Dactylosporangium siamense NBRC 106093.</title>
        <authorList>
            <person name="Komaki H."/>
            <person name="Tamura T."/>
        </authorList>
    </citation>
    <scope>NUCLEOTIDE SEQUENCE</scope>
    <source>
        <strain evidence="2">NBRC 106093</strain>
    </source>
</reference>
<dbReference type="PROSITE" id="PS51318">
    <property type="entry name" value="TAT"/>
    <property type="match status" value="1"/>
</dbReference>
<comment type="caution">
    <text evidence="2">The sequence shown here is derived from an EMBL/GenBank/DDBJ whole genome shotgun (WGS) entry which is preliminary data.</text>
</comment>